<keyword evidence="1" id="KW-0812">Transmembrane</keyword>
<evidence type="ECO:0000256" key="1">
    <source>
        <dbReference type="SAM" id="Phobius"/>
    </source>
</evidence>
<evidence type="ECO:0000313" key="2">
    <source>
        <dbReference type="EMBL" id="ASZ74614.1"/>
    </source>
</evidence>
<keyword evidence="1" id="KW-1133">Transmembrane helix</keyword>
<evidence type="ECO:0000313" key="3">
    <source>
        <dbReference type="Proteomes" id="UP000226037"/>
    </source>
</evidence>
<dbReference type="Proteomes" id="UP000226037">
    <property type="component" value="Segment"/>
</dbReference>
<sequence length="32" mass="3763">MTPTMWVILGPIIAFIIWANVYGIYLLVRSYF</sequence>
<accession>A0A249XTT3</accession>
<protein>
    <submittedName>
        <fullName evidence="2">Uncharacterized protein</fullName>
    </submittedName>
</protein>
<dbReference type="EMBL" id="MF668280">
    <property type="protein sequence ID" value="ASZ74614.1"/>
    <property type="molecule type" value="Genomic_DNA"/>
</dbReference>
<keyword evidence="1" id="KW-0472">Membrane</keyword>
<organism evidence="2 3">
    <name type="scientific">Mycobacterium phage Phabba</name>
    <dbReference type="NCBI Taxonomy" id="2027899"/>
    <lineage>
        <taxon>Viruses</taxon>
        <taxon>Duplodnaviria</taxon>
        <taxon>Heunggongvirae</taxon>
        <taxon>Uroviricota</taxon>
        <taxon>Caudoviricetes</taxon>
        <taxon>Ceeclamvirinae</taxon>
        <taxon>Myrnavirus</taxon>
        <taxon>Myrnavirus phabba</taxon>
        <taxon>Myranavirus phabba</taxon>
    </lineage>
</organism>
<keyword evidence="3" id="KW-1185">Reference proteome</keyword>
<proteinExistence type="predicted"/>
<reference evidence="3" key="1">
    <citation type="submission" date="2017-08" db="EMBL/GenBank/DDBJ databases">
        <authorList>
            <person name="de Groot N.N."/>
        </authorList>
    </citation>
    <scope>NUCLEOTIDE SEQUENCE [LARGE SCALE GENOMIC DNA]</scope>
</reference>
<name>A0A249XTT3_9CAUD</name>
<gene>
    <name evidence="2" type="ORF">SEA_PHABBA_39</name>
</gene>
<feature type="transmembrane region" description="Helical" evidence="1">
    <location>
        <begin position="6"/>
        <end position="28"/>
    </location>
</feature>